<name>A0A183DDS0_9BILA</name>
<dbReference type="GO" id="GO:0022008">
    <property type="term" value="P:neurogenesis"/>
    <property type="evidence" value="ECO:0007669"/>
    <property type="project" value="TreeGrafter"/>
</dbReference>
<dbReference type="Gene3D" id="3.30.710.10">
    <property type="entry name" value="Potassium Channel Kv1.1, Chain A"/>
    <property type="match status" value="1"/>
</dbReference>
<dbReference type="EMBL" id="UYRT01016826">
    <property type="protein sequence ID" value="VDK56352.1"/>
    <property type="molecule type" value="Genomic_DNA"/>
</dbReference>
<dbReference type="PANTHER" id="PTHR45774:SF3">
    <property type="entry name" value="BTB (POZ) DOMAIN-CONTAINING 2B-RELATED"/>
    <property type="match status" value="1"/>
</dbReference>
<evidence type="ECO:0000259" key="1">
    <source>
        <dbReference type="Pfam" id="PF00651"/>
    </source>
</evidence>
<dbReference type="SUPFAM" id="SSF54695">
    <property type="entry name" value="POZ domain"/>
    <property type="match status" value="1"/>
</dbReference>
<sequence length="107" mass="11823">MRVEVPDVTTRAFKTLINFIYSDLNVAAVELDGDVVMQTLYAAKKYDVKMLVKACGTYLTNSLTAANAVGLLEQAYFFDEPVLVQHCWKTIDTNTDEALSSPGKHSS</sequence>
<dbReference type="InterPro" id="IPR011333">
    <property type="entry name" value="SKP1/BTB/POZ_sf"/>
</dbReference>
<dbReference type="Pfam" id="PF00651">
    <property type="entry name" value="BTB"/>
    <property type="match status" value="1"/>
</dbReference>
<keyword evidence="3" id="KW-1185">Reference proteome</keyword>
<dbReference type="GO" id="GO:0005829">
    <property type="term" value="C:cytosol"/>
    <property type="evidence" value="ECO:0007669"/>
    <property type="project" value="TreeGrafter"/>
</dbReference>
<evidence type="ECO:0000313" key="3">
    <source>
        <dbReference type="Proteomes" id="UP000271098"/>
    </source>
</evidence>
<organism evidence="4">
    <name type="scientific">Gongylonema pulchrum</name>
    <dbReference type="NCBI Taxonomy" id="637853"/>
    <lineage>
        <taxon>Eukaryota</taxon>
        <taxon>Metazoa</taxon>
        <taxon>Ecdysozoa</taxon>
        <taxon>Nematoda</taxon>
        <taxon>Chromadorea</taxon>
        <taxon>Rhabditida</taxon>
        <taxon>Spirurina</taxon>
        <taxon>Spiruromorpha</taxon>
        <taxon>Spiruroidea</taxon>
        <taxon>Gongylonematidae</taxon>
        <taxon>Gongylonema</taxon>
    </lineage>
</organism>
<feature type="domain" description="BTB" evidence="1">
    <location>
        <begin position="3"/>
        <end position="62"/>
    </location>
</feature>
<dbReference type="WBParaSite" id="GPUH_0000687001-mRNA-1">
    <property type="protein sequence ID" value="GPUH_0000687001-mRNA-1"/>
    <property type="gene ID" value="GPUH_0000687001"/>
</dbReference>
<dbReference type="AlphaFoldDB" id="A0A183DDS0"/>
<reference evidence="2 3" key="2">
    <citation type="submission" date="2018-11" db="EMBL/GenBank/DDBJ databases">
        <authorList>
            <consortium name="Pathogen Informatics"/>
        </authorList>
    </citation>
    <scope>NUCLEOTIDE SEQUENCE [LARGE SCALE GENOMIC DNA]</scope>
</reference>
<accession>A0A183DDS0</accession>
<evidence type="ECO:0000313" key="2">
    <source>
        <dbReference type="EMBL" id="VDK56352.1"/>
    </source>
</evidence>
<reference evidence="4" key="1">
    <citation type="submission" date="2016-06" db="UniProtKB">
        <authorList>
            <consortium name="WormBaseParasite"/>
        </authorList>
    </citation>
    <scope>IDENTIFICATION</scope>
</reference>
<dbReference type="OrthoDB" id="6049320at2759"/>
<gene>
    <name evidence="2" type="ORF">GPUH_LOCUS6861</name>
</gene>
<dbReference type="Proteomes" id="UP000271098">
    <property type="component" value="Unassembled WGS sequence"/>
</dbReference>
<dbReference type="InterPro" id="IPR000210">
    <property type="entry name" value="BTB/POZ_dom"/>
</dbReference>
<protein>
    <submittedName>
        <fullName evidence="4">BTB domain-containing protein</fullName>
    </submittedName>
</protein>
<proteinExistence type="predicted"/>
<evidence type="ECO:0000313" key="4">
    <source>
        <dbReference type="WBParaSite" id="GPUH_0000687001-mRNA-1"/>
    </source>
</evidence>
<dbReference type="PANTHER" id="PTHR45774">
    <property type="entry name" value="BTB/POZ DOMAIN-CONTAINING"/>
    <property type="match status" value="1"/>
</dbReference>